<proteinExistence type="predicted"/>
<evidence type="ECO:0000313" key="3">
    <source>
        <dbReference type="Proteomes" id="UP001499967"/>
    </source>
</evidence>
<keyword evidence="1" id="KW-0732">Signal</keyword>
<accession>A0ABP4ADV9</accession>
<gene>
    <name evidence="2" type="ORF">GCM10009559_24790</name>
</gene>
<dbReference type="PROSITE" id="PS51257">
    <property type="entry name" value="PROKAR_LIPOPROTEIN"/>
    <property type="match status" value="1"/>
</dbReference>
<dbReference type="Pfam" id="PF13416">
    <property type="entry name" value="SBP_bac_8"/>
    <property type="match status" value="1"/>
</dbReference>
<dbReference type="SUPFAM" id="SSF53850">
    <property type="entry name" value="Periplasmic binding protein-like II"/>
    <property type="match status" value="1"/>
</dbReference>
<dbReference type="InterPro" id="IPR006059">
    <property type="entry name" value="SBP"/>
</dbReference>
<keyword evidence="3" id="KW-1185">Reference proteome</keyword>
<feature type="signal peptide" evidence="1">
    <location>
        <begin position="1"/>
        <end position="23"/>
    </location>
</feature>
<dbReference type="PANTHER" id="PTHR42779:SF1">
    <property type="entry name" value="PROTEIN YNJB"/>
    <property type="match status" value="1"/>
</dbReference>
<dbReference type="PROSITE" id="PS51318">
    <property type="entry name" value="TAT"/>
    <property type="match status" value="1"/>
</dbReference>
<comment type="caution">
    <text evidence="2">The sequence shown here is derived from an EMBL/GenBank/DDBJ whole genome shotgun (WGS) entry which is preliminary data.</text>
</comment>
<evidence type="ECO:0000256" key="1">
    <source>
        <dbReference type="SAM" id="SignalP"/>
    </source>
</evidence>
<protein>
    <submittedName>
        <fullName evidence="2">Extracellular solute-binding protein</fullName>
    </submittedName>
</protein>
<dbReference type="InterPro" id="IPR006311">
    <property type="entry name" value="TAT_signal"/>
</dbReference>
<dbReference type="Gene3D" id="3.40.190.10">
    <property type="entry name" value="Periplasmic binding protein-like II"/>
    <property type="match status" value="3"/>
</dbReference>
<dbReference type="PANTHER" id="PTHR42779">
    <property type="entry name" value="PROTEIN YNJB"/>
    <property type="match status" value="1"/>
</dbReference>
<evidence type="ECO:0000313" key="2">
    <source>
        <dbReference type="EMBL" id="GAA0934337.1"/>
    </source>
</evidence>
<dbReference type="EMBL" id="BAAAHP010000071">
    <property type="protein sequence ID" value="GAA0934337.1"/>
    <property type="molecule type" value="Genomic_DNA"/>
</dbReference>
<dbReference type="RefSeq" id="WP_343941473.1">
    <property type="nucleotide sequence ID" value="NZ_BAAAHP010000071.1"/>
</dbReference>
<sequence length="382" mass="40445">MTRRRFLPTAAFLAVAGLLTACAGNGPGATAQGAGDPQNVRVYLAGDTNIQELWENTLIPAFTAANPGVGVDLQFDLHGANKTQTIAKLAAADQQGEDAGIDIVEGGAAEDAGPAGLLVDPAGLIPGLDSVDPEVLAAAGPGAVPYRASSVLLAYDSTKVQDPPRTLDELLAWIKANPGRFTYNSPKTGGSGQAFVTTVLDKFVPPDVRAQMTTDYHKELESSWDEGWRTLAELNQYVFQGGVYPNGNNGTLDLLASGQVSMVPVWSDQFLTGQRNGSIPPTVKALQISDPPFTGGATPIGIVEASERRDNAVKLVDFLLQPAQQQAIAEKIAGFPVIPLDELSAEVQTAFGEAHPDQLRPTYFTDHKNDLNNLWDQLVPGH</sequence>
<reference evidence="3" key="1">
    <citation type="journal article" date="2019" name="Int. J. Syst. Evol. Microbiol.">
        <title>The Global Catalogue of Microorganisms (GCM) 10K type strain sequencing project: providing services to taxonomists for standard genome sequencing and annotation.</title>
        <authorList>
            <consortium name="The Broad Institute Genomics Platform"/>
            <consortium name="The Broad Institute Genome Sequencing Center for Infectious Disease"/>
            <person name="Wu L."/>
            <person name="Ma J."/>
        </authorList>
    </citation>
    <scope>NUCLEOTIDE SEQUENCE [LARGE SCALE GENOMIC DNA]</scope>
    <source>
        <strain evidence="3">JCM 11117</strain>
    </source>
</reference>
<name>A0ABP4ADV9_9PSEU</name>
<dbReference type="Proteomes" id="UP001499967">
    <property type="component" value="Unassembled WGS sequence"/>
</dbReference>
<organism evidence="2 3">
    <name type="scientific">Pseudonocardia zijingensis</name>
    <dbReference type="NCBI Taxonomy" id="153376"/>
    <lineage>
        <taxon>Bacteria</taxon>
        <taxon>Bacillati</taxon>
        <taxon>Actinomycetota</taxon>
        <taxon>Actinomycetes</taxon>
        <taxon>Pseudonocardiales</taxon>
        <taxon>Pseudonocardiaceae</taxon>
        <taxon>Pseudonocardia</taxon>
    </lineage>
</organism>
<feature type="chain" id="PRO_5047244993" evidence="1">
    <location>
        <begin position="24"/>
        <end position="382"/>
    </location>
</feature>